<dbReference type="SMART" id="SM00448">
    <property type="entry name" value="REC"/>
    <property type="match status" value="1"/>
</dbReference>
<evidence type="ECO:0000313" key="5">
    <source>
        <dbReference type="Proteomes" id="UP001595724"/>
    </source>
</evidence>
<dbReference type="InterPro" id="IPR050595">
    <property type="entry name" value="Bact_response_regulator"/>
</dbReference>
<keyword evidence="1 2" id="KW-0597">Phosphoprotein</keyword>
<dbReference type="Pfam" id="PF00072">
    <property type="entry name" value="Response_reg"/>
    <property type="match status" value="1"/>
</dbReference>
<dbReference type="RefSeq" id="WP_386705172.1">
    <property type="nucleotide sequence ID" value="NZ_JBHRYF010000001.1"/>
</dbReference>
<name>A0ABV7UNG3_9GAMM</name>
<feature type="modified residue" description="4-aspartylphosphate" evidence="2">
    <location>
        <position position="55"/>
    </location>
</feature>
<evidence type="ECO:0000256" key="2">
    <source>
        <dbReference type="PROSITE-ProRule" id="PRU00169"/>
    </source>
</evidence>
<sequence>MSAQKQLLIVDDSTSMRQMVAFALTSGGFDVREAEDGQAALDIARGQRFDAVVTDVNMPRMDGISLIRELRQLPAYKFTPLLMLTTESGGDKKMEGKAAGATGWLVKPFDPEQLVATVRKVLA</sequence>
<accession>A0ABV7UNG3</accession>
<dbReference type="SUPFAM" id="SSF52172">
    <property type="entry name" value="CheY-like"/>
    <property type="match status" value="1"/>
</dbReference>
<dbReference type="Gene3D" id="3.40.50.2300">
    <property type="match status" value="1"/>
</dbReference>
<dbReference type="EMBL" id="JBHRYF010000001">
    <property type="protein sequence ID" value="MFC3658472.1"/>
    <property type="molecule type" value="Genomic_DNA"/>
</dbReference>
<dbReference type="InterPro" id="IPR001789">
    <property type="entry name" value="Sig_transdc_resp-reg_receiver"/>
</dbReference>
<organism evidence="4 5">
    <name type="scientific">Luteimonas notoginsengisoli</name>
    <dbReference type="NCBI Taxonomy" id="1578200"/>
    <lineage>
        <taxon>Bacteria</taxon>
        <taxon>Pseudomonadati</taxon>
        <taxon>Pseudomonadota</taxon>
        <taxon>Gammaproteobacteria</taxon>
        <taxon>Lysobacterales</taxon>
        <taxon>Lysobacteraceae</taxon>
        <taxon>Luteimonas</taxon>
    </lineage>
</organism>
<evidence type="ECO:0000256" key="1">
    <source>
        <dbReference type="ARBA" id="ARBA00022553"/>
    </source>
</evidence>
<gene>
    <name evidence="4" type="ORF">ACFOM9_00065</name>
</gene>
<dbReference type="PANTHER" id="PTHR44591:SF25">
    <property type="entry name" value="CHEMOTAXIS TWO-COMPONENT RESPONSE REGULATOR"/>
    <property type="match status" value="1"/>
</dbReference>
<protein>
    <submittedName>
        <fullName evidence="4">Response regulator</fullName>
    </submittedName>
</protein>
<evidence type="ECO:0000313" key="4">
    <source>
        <dbReference type="EMBL" id="MFC3658472.1"/>
    </source>
</evidence>
<keyword evidence="5" id="KW-1185">Reference proteome</keyword>
<dbReference type="CDD" id="cd17562">
    <property type="entry name" value="REC_CheY4-like"/>
    <property type="match status" value="1"/>
</dbReference>
<dbReference type="Proteomes" id="UP001595724">
    <property type="component" value="Unassembled WGS sequence"/>
</dbReference>
<feature type="domain" description="Response regulatory" evidence="3">
    <location>
        <begin position="6"/>
        <end position="122"/>
    </location>
</feature>
<comment type="caution">
    <text evidence="4">The sequence shown here is derived from an EMBL/GenBank/DDBJ whole genome shotgun (WGS) entry which is preliminary data.</text>
</comment>
<reference evidence="5" key="1">
    <citation type="journal article" date="2019" name="Int. J. Syst. Evol. Microbiol.">
        <title>The Global Catalogue of Microorganisms (GCM) 10K type strain sequencing project: providing services to taxonomists for standard genome sequencing and annotation.</title>
        <authorList>
            <consortium name="The Broad Institute Genomics Platform"/>
            <consortium name="The Broad Institute Genome Sequencing Center for Infectious Disease"/>
            <person name="Wu L."/>
            <person name="Ma J."/>
        </authorList>
    </citation>
    <scope>NUCLEOTIDE SEQUENCE [LARGE SCALE GENOMIC DNA]</scope>
    <source>
        <strain evidence="5">KCTC 42211</strain>
    </source>
</reference>
<evidence type="ECO:0000259" key="3">
    <source>
        <dbReference type="PROSITE" id="PS50110"/>
    </source>
</evidence>
<dbReference type="PROSITE" id="PS50110">
    <property type="entry name" value="RESPONSE_REGULATORY"/>
    <property type="match status" value="1"/>
</dbReference>
<proteinExistence type="predicted"/>
<dbReference type="PANTHER" id="PTHR44591">
    <property type="entry name" value="STRESS RESPONSE REGULATOR PROTEIN 1"/>
    <property type="match status" value="1"/>
</dbReference>
<dbReference type="InterPro" id="IPR011006">
    <property type="entry name" value="CheY-like_superfamily"/>
</dbReference>